<protein>
    <recommendedName>
        <fullName evidence="4">CENP-V/GFA domain-containing protein</fullName>
    </recommendedName>
</protein>
<dbReference type="STRING" id="1183438.GKIL_0131"/>
<dbReference type="GO" id="GO:0046872">
    <property type="term" value="F:metal ion binding"/>
    <property type="evidence" value="ECO:0007669"/>
    <property type="project" value="UniProtKB-KW"/>
</dbReference>
<dbReference type="KEGG" id="glj:GKIL_0131"/>
<dbReference type="InterPro" id="IPR011057">
    <property type="entry name" value="Mss4-like_sf"/>
</dbReference>
<evidence type="ECO:0000256" key="1">
    <source>
        <dbReference type="ARBA" id="ARBA00005495"/>
    </source>
</evidence>
<sequence length="117" mass="13257">MIVAACHCGSLRLEIDSPPTEITECNCSICRRYGVLWAYYTPDQVRLQAGALTDIYMWDDRSIAFHRCRTCGCVSHWAPVDPGRNRMGINARLMAPEIVAQARVRHLDGANTERYID</sequence>
<dbReference type="RefSeq" id="WP_023171377.1">
    <property type="nucleotide sequence ID" value="NC_022600.1"/>
</dbReference>
<dbReference type="PATRIC" id="fig|1183438.3.peg.129"/>
<organism evidence="5 6">
    <name type="scientific">Gloeobacter kilaueensis (strain ATCC BAA-2537 / CCAP 1431/1 / ULC 316 / JS1)</name>
    <dbReference type="NCBI Taxonomy" id="1183438"/>
    <lineage>
        <taxon>Bacteria</taxon>
        <taxon>Bacillati</taxon>
        <taxon>Cyanobacteriota</taxon>
        <taxon>Cyanophyceae</taxon>
        <taxon>Gloeobacterales</taxon>
        <taxon>Gloeobacteraceae</taxon>
        <taxon>Gloeobacter</taxon>
    </lineage>
</organism>
<keyword evidence="3" id="KW-0862">Zinc</keyword>
<keyword evidence="6" id="KW-1185">Reference proteome</keyword>
<dbReference type="SUPFAM" id="SSF51316">
    <property type="entry name" value="Mss4-like"/>
    <property type="match status" value="1"/>
</dbReference>
<dbReference type="GO" id="GO:0016846">
    <property type="term" value="F:carbon-sulfur lyase activity"/>
    <property type="evidence" value="ECO:0007669"/>
    <property type="project" value="InterPro"/>
</dbReference>
<dbReference type="PANTHER" id="PTHR28620:SF1">
    <property type="entry name" value="CENP-V_GFA DOMAIN-CONTAINING PROTEIN"/>
    <property type="match status" value="1"/>
</dbReference>
<evidence type="ECO:0000259" key="4">
    <source>
        <dbReference type="PROSITE" id="PS51891"/>
    </source>
</evidence>
<dbReference type="EMBL" id="CP003587">
    <property type="protein sequence ID" value="AGY56378.1"/>
    <property type="molecule type" value="Genomic_DNA"/>
</dbReference>
<evidence type="ECO:0000256" key="2">
    <source>
        <dbReference type="ARBA" id="ARBA00022723"/>
    </source>
</evidence>
<dbReference type="PROSITE" id="PS51891">
    <property type="entry name" value="CENP_V_GFA"/>
    <property type="match status" value="1"/>
</dbReference>
<dbReference type="OrthoDB" id="530006at2"/>
<name>U5QC35_GLOK1</name>
<evidence type="ECO:0000256" key="3">
    <source>
        <dbReference type="ARBA" id="ARBA00022833"/>
    </source>
</evidence>
<accession>U5QC35</accession>
<dbReference type="eggNOG" id="COG3791">
    <property type="taxonomic scope" value="Bacteria"/>
</dbReference>
<dbReference type="InterPro" id="IPR052355">
    <property type="entry name" value="CENP-V-like"/>
</dbReference>
<dbReference type="Proteomes" id="UP000017396">
    <property type="component" value="Chromosome"/>
</dbReference>
<dbReference type="Gene3D" id="2.170.150.70">
    <property type="match status" value="1"/>
</dbReference>
<gene>
    <name evidence="5" type="ORF">GKIL_0131</name>
</gene>
<reference evidence="5 6" key="1">
    <citation type="journal article" date="2013" name="PLoS ONE">
        <title>Cultivation and Complete Genome Sequencing of Gloeobacter kilaueensis sp. nov., from a Lava Cave in Kilauea Caldera, Hawai'i.</title>
        <authorList>
            <person name="Saw J.H."/>
            <person name="Schatz M."/>
            <person name="Brown M.V."/>
            <person name="Kunkel D.D."/>
            <person name="Foster J.S."/>
            <person name="Shick H."/>
            <person name="Christensen S."/>
            <person name="Hou S."/>
            <person name="Wan X."/>
            <person name="Donachie S.P."/>
        </authorList>
    </citation>
    <scope>NUCLEOTIDE SEQUENCE [LARGE SCALE GENOMIC DNA]</scope>
    <source>
        <strain evidence="6">JS</strain>
    </source>
</reference>
<dbReference type="AlphaFoldDB" id="U5QC35"/>
<comment type="similarity">
    <text evidence="1">Belongs to the Gfa family.</text>
</comment>
<proteinExistence type="inferred from homology"/>
<dbReference type="PANTHER" id="PTHR28620">
    <property type="entry name" value="CENTROMERE PROTEIN V"/>
    <property type="match status" value="1"/>
</dbReference>
<dbReference type="HOGENOM" id="CLU_055491_7_1_3"/>
<feature type="domain" description="CENP-V/GFA" evidence="4">
    <location>
        <begin position="2"/>
        <end position="117"/>
    </location>
</feature>
<dbReference type="Pfam" id="PF04828">
    <property type="entry name" value="GFA"/>
    <property type="match status" value="1"/>
</dbReference>
<evidence type="ECO:0000313" key="5">
    <source>
        <dbReference type="EMBL" id="AGY56378.1"/>
    </source>
</evidence>
<evidence type="ECO:0000313" key="6">
    <source>
        <dbReference type="Proteomes" id="UP000017396"/>
    </source>
</evidence>
<dbReference type="InterPro" id="IPR006913">
    <property type="entry name" value="CENP-V/GFA"/>
</dbReference>
<keyword evidence="2" id="KW-0479">Metal-binding</keyword>